<dbReference type="EMBL" id="MPNT01000023">
    <property type="protein sequence ID" value="OJZ70074.1"/>
    <property type="molecule type" value="Genomic_DNA"/>
</dbReference>
<reference evidence="2 3" key="1">
    <citation type="submission" date="2016-11" db="EMBL/GenBank/DDBJ databases">
        <title>Genome sequences of unsequenced Mycobacteria.</title>
        <authorList>
            <person name="Greninger A.L."/>
            <person name="Fang F."/>
            <person name="Jerome K.R."/>
        </authorList>
    </citation>
    <scope>NUCLEOTIDE SEQUENCE [LARGE SCALE GENOMIC DNA]</scope>
    <source>
        <strain evidence="2 3">M11</strain>
    </source>
</reference>
<evidence type="ECO:0000313" key="3">
    <source>
        <dbReference type="Proteomes" id="UP000186438"/>
    </source>
</evidence>
<evidence type="ECO:0000256" key="1">
    <source>
        <dbReference type="SAM" id="SignalP"/>
    </source>
</evidence>
<dbReference type="STRING" id="53378.BRW65_21340"/>
<comment type="caution">
    <text evidence="2">The sequence shown here is derived from an EMBL/GenBank/DDBJ whole genome shotgun (WGS) entry which is preliminary data.</text>
</comment>
<dbReference type="AlphaFoldDB" id="A0A1Q4HQ29"/>
<sequence>MIPRLLVGVALALGTAGWTAATAHADPSPFNTLSCSCEETAPADSAALTDKIDRGIQHGLADQATMQIHH</sequence>
<evidence type="ECO:0000313" key="2">
    <source>
        <dbReference type="EMBL" id="OJZ70074.1"/>
    </source>
</evidence>
<organism evidence="2 3">
    <name type="scientific">Mycobacterium paraffinicum</name>
    <dbReference type="NCBI Taxonomy" id="53378"/>
    <lineage>
        <taxon>Bacteria</taxon>
        <taxon>Bacillati</taxon>
        <taxon>Actinomycetota</taxon>
        <taxon>Actinomycetes</taxon>
        <taxon>Mycobacteriales</taxon>
        <taxon>Mycobacteriaceae</taxon>
        <taxon>Mycobacterium</taxon>
    </lineage>
</organism>
<evidence type="ECO:0008006" key="4">
    <source>
        <dbReference type="Google" id="ProtNLM"/>
    </source>
</evidence>
<proteinExistence type="predicted"/>
<dbReference type="Proteomes" id="UP000186438">
    <property type="component" value="Unassembled WGS sequence"/>
</dbReference>
<protein>
    <recommendedName>
        <fullName evidence="4">DUF305 domain-containing protein</fullName>
    </recommendedName>
</protein>
<accession>A0A1Q4HQ29</accession>
<feature type="chain" id="PRO_5012027113" description="DUF305 domain-containing protein" evidence="1">
    <location>
        <begin position="26"/>
        <end position="70"/>
    </location>
</feature>
<name>A0A1Q4HQ29_9MYCO</name>
<feature type="signal peptide" evidence="1">
    <location>
        <begin position="1"/>
        <end position="25"/>
    </location>
</feature>
<gene>
    <name evidence="2" type="ORF">BRW65_21340</name>
</gene>
<keyword evidence="1" id="KW-0732">Signal</keyword>
<dbReference type="OrthoDB" id="4741730at2"/>
<keyword evidence="3" id="KW-1185">Reference proteome</keyword>